<protein>
    <submittedName>
        <fullName evidence="2">Uncharacterized protein</fullName>
    </submittedName>
</protein>
<dbReference type="Proteomes" id="UP000035100">
    <property type="component" value="Unassembled WGS sequence"/>
</dbReference>
<evidence type="ECO:0000313" key="3">
    <source>
        <dbReference type="Proteomes" id="UP000035100"/>
    </source>
</evidence>
<dbReference type="RefSeq" id="WP_018304585.1">
    <property type="nucleotide sequence ID" value="NZ_KB902314.1"/>
</dbReference>
<gene>
    <name evidence="2" type="ORF">Wenmar_00467</name>
</gene>
<accession>A0A0D0Q9I5</accession>
<dbReference type="STRING" id="1123501.Wenmar_00467"/>
<sequence length="42" mass="5014">MSSFLAKVLKHTSRDDRAPRQRTQSEEEARLHLRRLSSRAYE</sequence>
<feature type="compositionally biased region" description="Basic and acidic residues" evidence="1">
    <location>
        <begin position="12"/>
        <end position="31"/>
    </location>
</feature>
<evidence type="ECO:0000313" key="2">
    <source>
        <dbReference type="EMBL" id="KIQ71089.1"/>
    </source>
</evidence>
<proteinExistence type="predicted"/>
<evidence type="ECO:0000256" key="1">
    <source>
        <dbReference type="SAM" id="MobiDB-lite"/>
    </source>
</evidence>
<reference evidence="2 3" key="1">
    <citation type="submission" date="2013-01" db="EMBL/GenBank/DDBJ databases">
        <authorList>
            <person name="Fiebig A."/>
            <person name="Goeker M."/>
            <person name="Klenk H.-P.P."/>
        </authorList>
    </citation>
    <scope>NUCLEOTIDE SEQUENCE [LARGE SCALE GENOMIC DNA]</scope>
    <source>
        <strain evidence="2 3">DSM 24838</strain>
    </source>
</reference>
<keyword evidence="3" id="KW-1185">Reference proteome</keyword>
<feature type="region of interest" description="Disordered" evidence="1">
    <location>
        <begin position="1"/>
        <end position="42"/>
    </location>
</feature>
<feature type="compositionally biased region" description="Basic residues" evidence="1">
    <location>
        <begin position="32"/>
        <end position="42"/>
    </location>
</feature>
<dbReference type="AlphaFoldDB" id="A0A0D0Q9I5"/>
<organism evidence="2 3">
    <name type="scientific">Wenxinia marina DSM 24838</name>
    <dbReference type="NCBI Taxonomy" id="1123501"/>
    <lineage>
        <taxon>Bacteria</taxon>
        <taxon>Pseudomonadati</taxon>
        <taxon>Pseudomonadota</taxon>
        <taxon>Alphaproteobacteria</taxon>
        <taxon>Rhodobacterales</taxon>
        <taxon>Roseobacteraceae</taxon>
        <taxon>Wenxinia</taxon>
    </lineage>
</organism>
<name>A0A0D0Q9I5_9RHOB</name>
<dbReference type="EMBL" id="AONG01000003">
    <property type="protein sequence ID" value="KIQ71089.1"/>
    <property type="molecule type" value="Genomic_DNA"/>
</dbReference>
<comment type="caution">
    <text evidence="2">The sequence shown here is derived from an EMBL/GenBank/DDBJ whole genome shotgun (WGS) entry which is preliminary data.</text>
</comment>